<dbReference type="SUPFAM" id="SSF55315">
    <property type="entry name" value="L30e-like"/>
    <property type="match status" value="1"/>
</dbReference>
<dbReference type="InterPro" id="IPR053888">
    <property type="entry name" value="MRM3-like_sub_bind"/>
</dbReference>
<evidence type="ECO:0000256" key="2">
    <source>
        <dbReference type="ARBA" id="ARBA00022603"/>
    </source>
</evidence>
<evidence type="ECO:0000313" key="5">
    <source>
        <dbReference type="EMBL" id="PDX59687.1"/>
    </source>
</evidence>
<evidence type="ECO:0000256" key="1">
    <source>
        <dbReference type="ARBA" id="ARBA00007228"/>
    </source>
</evidence>
<dbReference type="InterPro" id="IPR013123">
    <property type="entry name" value="SpoU_subst-bd"/>
</dbReference>
<dbReference type="InterPro" id="IPR029064">
    <property type="entry name" value="Ribosomal_eL30-like_sf"/>
</dbReference>
<gene>
    <name evidence="5" type="ORF">CGS46_01910</name>
</gene>
<name>A0A2A6ZE78_9FIRM</name>
<evidence type="ECO:0000313" key="6">
    <source>
        <dbReference type="Proteomes" id="UP000220752"/>
    </source>
</evidence>
<sequence>MDEKITSRENAKIKYACRLSSSAAFRRSEGRFLAEGRKLCPELARGAQLETLFYTESAMAKCPELAGLPGEHYLVEDHVADKLADVGTHQGVFGVFRTPVHTLDEVKAGGRYLALERVQDPGNVGTLLRSAAAFGFDGVILSDGCASVYAPKTLRASMGAAVRIPVIEAGAMPQAVAGLRAKGITCLAAALYKSQPLSAAQASCPGGICVVIGSEGQGLTDETIAACSSTVRIPMTDRVESLNAGIAGSILLWHFREESL</sequence>
<dbReference type="EMBL" id="NMTQ01000011">
    <property type="protein sequence ID" value="PDX59687.1"/>
    <property type="molecule type" value="Genomic_DNA"/>
</dbReference>
<dbReference type="InterPro" id="IPR029026">
    <property type="entry name" value="tRNA_m1G_MTases_N"/>
</dbReference>
<organism evidence="5 6">
    <name type="scientific">Faecalibacterium langellae</name>
    <dbReference type="NCBI Taxonomy" id="3435293"/>
    <lineage>
        <taxon>Bacteria</taxon>
        <taxon>Bacillati</taxon>
        <taxon>Bacillota</taxon>
        <taxon>Clostridia</taxon>
        <taxon>Eubacteriales</taxon>
        <taxon>Oscillospiraceae</taxon>
        <taxon>Faecalibacterium</taxon>
    </lineage>
</organism>
<dbReference type="PANTHER" id="PTHR43191:SF2">
    <property type="entry name" value="RRNA METHYLTRANSFERASE 3, MITOCHONDRIAL"/>
    <property type="match status" value="1"/>
</dbReference>
<accession>A0A2A6ZE78</accession>
<dbReference type="AlphaFoldDB" id="A0A2A6ZE78"/>
<protein>
    <submittedName>
        <fullName evidence="5">rRNA methyltransferase</fullName>
    </submittedName>
</protein>
<dbReference type="Gene3D" id="3.30.1330.30">
    <property type="match status" value="1"/>
</dbReference>
<comment type="similarity">
    <text evidence="1">Belongs to the class IV-like SAM-binding methyltransferase superfamily. RNA methyltransferase TrmH family.</text>
</comment>
<dbReference type="InterPro" id="IPR029028">
    <property type="entry name" value="Alpha/beta_knot_MTases"/>
</dbReference>
<feature type="domain" description="RNA 2-O ribose methyltransferase substrate binding" evidence="4">
    <location>
        <begin position="33"/>
        <end position="102"/>
    </location>
</feature>
<keyword evidence="3" id="KW-0808">Transferase</keyword>
<dbReference type="Pfam" id="PF00588">
    <property type="entry name" value="SpoU_methylase"/>
    <property type="match status" value="1"/>
</dbReference>
<dbReference type="SUPFAM" id="SSF75217">
    <property type="entry name" value="alpha/beta knot"/>
    <property type="match status" value="1"/>
</dbReference>
<dbReference type="GO" id="GO:0006396">
    <property type="term" value="P:RNA processing"/>
    <property type="evidence" value="ECO:0007669"/>
    <property type="project" value="InterPro"/>
</dbReference>
<reference evidence="5 6" key="1">
    <citation type="journal article" date="2017" name="Front. Microbiol.">
        <title>New Insights into the Diversity of the Genus Faecalibacterium.</title>
        <authorList>
            <person name="Benevides L."/>
            <person name="Burman S."/>
            <person name="Martin R."/>
            <person name="Robert V."/>
            <person name="Thomas M."/>
            <person name="Miquel S."/>
            <person name="Chain F."/>
            <person name="Sokol H."/>
            <person name="Bermudez-Humaran L.G."/>
            <person name="Morrison M."/>
            <person name="Langella P."/>
            <person name="Azevedo V.A."/>
            <person name="Chatel J.M."/>
            <person name="Soares S."/>
        </authorList>
    </citation>
    <scope>NUCLEOTIDE SEQUENCE [LARGE SCALE GENOMIC DNA]</scope>
    <source>
        <strain evidence="6">CNCM I-4540</strain>
    </source>
</reference>
<dbReference type="Pfam" id="PF22435">
    <property type="entry name" value="MRM3-like_sub_bind"/>
    <property type="match status" value="1"/>
</dbReference>
<dbReference type="CDD" id="cd18095">
    <property type="entry name" value="SpoU-like_rRNA-MTase"/>
    <property type="match status" value="1"/>
</dbReference>
<evidence type="ECO:0000256" key="3">
    <source>
        <dbReference type="ARBA" id="ARBA00022679"/>
    </source>
</evidence>
<dbReference type="PANTHER" id="PTHR43191">
    <property type="entry name" value="RRNA METHYLTRANSFERASE 3"/>
    <property type="match status" value="1"/>
</dbReference>
<proteinExistence type="inferred from homology"/>
<dbReference type="Proteomes" id="UP000220752">
    <property type="component" value="Unassembled WGS sequence"/>
</dbReference>
<dbReference type="Gene3D" id="3.40.1280.10">
    <property type="match status" value="1"/>
</dbReference>
<evidence type="ECO:0000259" key="4">
    <source>
        <dbReference type="SMART" id="SM00967"/>
    </source>
</evidence>
<dbReference type="GO" id="GO:0032259">
    <property type="term" value="P:methylation"/>
    <property type="evidence" value="ECO:0007669"/>
    <property type="project" value="UniProtKB-KW"/>
</dbReference>
<dbReference type="GO" id="GO:0003723">
    <property type="term" value="F:RNA binding"/>
    <property type="evidence" value="ECO:0007669"/>
    <property type="project" value="InterPro"/>
</dbReference>
<comment type="caution">
    <text evidence="5">The sequence shown here is derived from an EMBL/GenBank/DDBJ whole genome shotgun (WGS) entry which is preliminary data.</text>
</comment>
<keyword evidence="2 5" id="KW-0489">Methyltransferase</keyword>
<dbReference type="GO" id="GO:0008173">
    <property type="term" value="F:RNA methyltransferase activity"/>
    <property type="evidence" value="ECO:0007669"/>
    <property type="project" value="InterPro"/>
</dbReference>
<dbReference type="InterPro" id="IPR001537">
    <property type="entry name" value="SpoU_MeTrfase"/>
</dbReference>
<keyword evidence="6" id="KW-1185">Reference proteome</keyword>
<dbReference type="SMART" id="SM00967">
    <property type="entry name" value="SpoU_sub_bind"/>
    <property type="match status" value="1"/>
</dbReference>
<dbReference type="InterPro" id="IPR051259">
    <property type="entry name" value="rRNA_Methyltransferase"/>
</dbReference>
<dbReference type="GO" id="GO:0005737">
    <property type="term" value="C:cytoplasm"/>
    <property type="evidence" value="ECO:0007669"/>
    <property type="project" value="UniProtKB-ARBA"/>
</dbReference>